<dbReference type="HOGENOM" id="CLU_2611205_0_0_1"/>
<dbReference type="EMBL" id="DS028118">
    <property type="protein sequence ID" value="EEY57635.1"/>
    <property type="molecule type" value="Genomic_DNA"/>
</dbReference>
<proteinExistence type="predicted"/>
<dbReference type="Proteomes" id="UP000006643">
    <property type="component" value="Unassembled WGS sequence"/>
</dbReference>
<dbReference type="KEGG" id="pif:PITG_00196"/>
<dbReference type="InParanoid" id="D0MQ66"/>
<keyword evidence="2" id="KW-1185">Reference proteome</keyword>
<organism evidence="1 2">
    <name type="scientific">Phytophthora infestans (strain T30-4)</name>
    <name type="common">Potato late blight agent</name>
    <dbReference type="NCBI Taxonomy" id="403677"/>
    <lineage>
        <taxon>Eukaryota</taxon>
        <taxon>Sar</taxon>
        <taxon>Stramenopiles</taxon>
        <taxon>Oomycota</taxon>
        <taxon>Peronosporomycetes</taxon>
        <taxon>Peronosporales</taxon>
        <taxon>Peronosporaceae</taxon>
        <taxon>Phytophthora</taxon>
    </lineage>
</organism>
<dbReference type="AlphaFoldDB" id="D0MQ66"/>
<name>D0MQ66_PHYIT</name>
<dbReference type="RefSeq" id="XP_002908821.1">
    <property type="nucleotide sequence ID" value="XM_002908775.1"/>
</dbReference>
<sequence>MSARINWDTLSTISWDSSPAKQCRFSVVQTGKNASDTSSNTNYGRAADWALSLRLKNGASAIDVPSSARVGAACLDGQR</sequence>
<protein>
    <submittedName>
        <fullName evidence="1">Uncharacterized protein</fullName>
    </submittedName>
</protein>
<gene>
    <name evidence="1" type="ORF">PITG_00196</name>
</gene>
<evidence type="ECO:0000313" key="2">
    <source>
        <dbReference type="Proteomes" id="UP000006643"/>
    </source>
</evidence>
<accession>D0MQ66</accession>
<dbReference type="VEuPathDB" id="FungiDB:PITG_00196"/>
<evidence type="ECO:0000313" key="1">
    <source>
        <dbReference type="EMBL" id="EEY57635.1"/>
    </source>
</evidence>
<reference evidence="2" key="1">
    <citation type="journal article" date="2009" name="Nature">
        <title>Genome sequence and analysis of the Irish potato famine pathogen Phytophthora infestans.</title>
        <authorList>
            <consortium name="The Broad Institute Genome Sequencing Platform"/>
            <person name="Haas B.J."/>
            <person name="Kamoun S."/>
            <person name="Zody M.C."/>
            <person name="Jiang R.H."/>
            <person name="Handsaker R.E."/>
            <person name="Cano L.M."/>
            <person name="Grabherr M."/>
            <person name="Kodira C.D."/>
            <person name="Raffaele S."/>
            <person name="Torto-Alalibo T."/>
            <person name="Bozkurt T.O."/>
            <person name="Ah-Fong A.M."/>
            <person name="Alvarado L."/>
            <person name="Anderson V.L."/>
            <person name="Armstrong M.R."/>
            <person name="Avrova A."/>
            <person name="Baxter L."/>
            <person name="Beynon J."/>
            <person name="Boevink P.C."/>
            <person name="Bollmann S.R."/>
            <person name="Bos J.I."/>
            <person name="Bulone V."/>
            <person name="Cai G."/>
            <person name="Cakir C."/>
            <person name="Carrington J.C."/>
            <person name="Chawner M."/>
            <person name="Conti L."/>
            <person name="Costanzo S."/>
            <person name="Ewan R."/>
            <person name="Fahlgren N."/>
            <person name="Fischbach M.A."/>
            <person name="Fugelstad J."/>
            <person name="Gilroy E.M."/>
            <person name="Gnerre S."/>
            <person name="Green P.J."/>
            <person name="Grenville-Briggs L.J."/>
            <person name="Griffith J."/>
            <person name="Grunwald N.J."/>
            <person name="Horn K."/>
            <person name="Horner N.R."/>
            <person name="Hu C.H."/>
            <person name="Huitema E."/>
            <person name="Jeong D.H."/>
            <person name="Jones A.M."/>
            <person name="Jones J.D."/>
            <person name="Jones R.W."/>
            <person name="Karlsson E.K."/>
            <person name="Kunjeti S.G."/>
            <person name="Lamour K."/>
            <person name="Liu Z."/>
            <person name="Ma L."/>
            <person name="Maclean D."/>
            <person name="Chibucos M.C."/>
            <person name="McDonald H."/>
            <person name="McWalters J."/>
            <person name="Meijer H.J."/>
            <person name="Morgan W."/>
            <person name="Morris P.F."/>
            <person name="Munro C.A."/>
            <person name="O'Neill K."/>
            <person name="Ospina-Giraldo M."/>
            <person name="Pinzon A."/>
            <person name="Pritchard L."/>
            <person name="Ramsahoye B."/>
            <person name="Ren Q."/>
            <person name="Restrepo S."/>
            <person name="Roy S."/>
            <person name="Sadanandom A."/>
            <person name="Savidor A."/>
            <person name="Schornack S."/>
            <person name="Schwartz D.C."/>
            <person name="Schumann U.D."/>
            <person name="Schwessinger B."/>
            <person name="Seyer L."/>
            <person name="Sharpe T."/>
            <person name="Silvar C."/>
            <person name="Song J."/>
            <person name="Studholme D.J."/>
            <person name="Sykes S."/>
            <person name="Thines M."/>
            <person name="van de Vondervoort P.J."/>
            <person name="Phuntumart V."/>
            <person name="Wawra S."/>
            <person name="Weide R."/>
            <person name="Win J."/>
            <person name="Young C."/>
            <person name="Zhou S."/>
            <person name="Fry W."/>
            <person name="Meyers B.C."/>
            <person name="van West P."/>
            <person name="Ristaino J."/>
            <person name="Govers F."/>
            <person name="Birch P.R."/>
            <person name="Whisson S.C."/>
            <person name="Judelson H.S."/>
            <person name="Nusbaum C."/>
        </authorList>
    </citation>
    <scope>NUCLEOTIDE SEQUENCE [LARGE SCALE GENOMIC DNA]</scope>
    <source>
        <strain evidence="2">T30-4</strain>
    </source>
</reference>
<dbReference type="GeneID" id="9476870"/>